<dbReference type="SMART" id="SM00027">
    <property type="entry name" value="EH"/>
    <property type="match status" value="1"/>
</dbReference>
<evidence type="ECO:0000259" key="4">
    <source>
        <dbReference type="PROSITE" id="PS50002"/>
    </source>
</evidence>
<proteinExistence type="predicted"/>
<feature type="region of interest" description="Disordered" evidence="3">
    <location>
        <begin position="240"/>
        <end position="259"/>
    </location>
</feature>
<evidence type="ECO:0000259" key="5">
    <source>
        <dbReference type="PROSITE" id="PS50031"/>
    </source>
</evidence>
<keyword evidence="1 2" id="KW-0728">SH3 domain</keyword>
<evidence type="ECO:0000313" key="7">
    <source>
        <dbReference type="Proteomes" id="UP001527925"/>
    </source>
</evidence>
<evidence type="ECO:0000313" key="6">
    <source>
        <dbReference type="EMBL" id="KAL2920146.1"/>
    </source>
</evidence>
<reference evidence="6 7" key="1">
    <citation type="submission" date="2023-09" db="EMBL/GenBank/DDBJ databases">
        <title>Pangenome analysis of Batrachochytrium dendrobatidis and related Chytrids.</title>
        <authorList>
            <person name="Yacoub M.N."/>
            <person name="Stajich J.E."/>
            <person name="James T.Y."/>
        </authorList>
    </citation>
    <scope>NUCLEOTIDE SEQUENCE [LARGE SCALE GENOMIC DNA]</scope>
    <source>
        <strain evidence="6 7">JEL0888</strain>
    </source>
</reference>
<dbReference type="Gene3D" id="1.10.238.10">
    <property type="entry name" value="EF-hand"/>
    <property type="match status" value="1"/>
</dbReference>
<comment type="caution">
    <text evidence="6">The sequence shown here is derived from an EMBL/GenBank/DDBJ whole genome shotgun (WGS) entry which is preliminary data.</text>
</comment>
<feature type="compositionally biased region" description="Low complexity" evidence="3">
    <location>
        <begin position="481"/>
        <end position="516"/>
    </location>
</feature>
<evidence type="ECO:0000256" key="1">
    <source>
        <dbReference type="ARBA" id="ARBA00022443"/>
    </source>
</evidence>
<feature type="compositionally biased region" description="Low complexity" evidence="3">
    <location>
        <begin position="156"/>
        <end position="169"/>
    </location>
</feature>
<feature type="compositionally biased region" description="Low complexity" evidence="3">
    <location>
        <begin position="544"/>
        <end position="555"/>
    </location>
</feature>
<feature type="compositionally biased region" description="Low complexity" evidence="3">
    <location>
        <begin position="181"/>
        <end position="190"/>
    </location>
</feature>
<feature type="compositionally biased region" description="Polar residues" evidence="3">
    <location>
        <begin position="191"/>
        <end position="201"/>
    </location>
</feature>
<gene>
    <name evidence="6" type="ORF">HK105_200212</name>
</gene>
<dbReference type="SUPFAM" id="SSF50044">
    <property type="entry name" value="SH3-domain"/>
    <property type="match status" value="1"/>
</dbReference>
<feature type="region of interest" description="Disordered" evidence="3">
    <location>
        <begin position="678"/>
        <end position="728"/>
    </location>
</feature>
<evidence type="ECO:0000256" key="3">
    <source>
        <dbReference type="SAM" id="MobiDB-lite"/>
    </source>
</evidence>
<dbReference type="Proteomes" id="UP001527925">
    <property type="component" value="Unassembled WGS sequence"/>
</dbReference>
<dbReference type="Gene3D" id="2.30.30.40">
    <property type="entry name" value="SH3 Domains"/>
    <property type="match status" value="1"/>
</dbReference>
<accession>A0ABR4NL10</accession>
<dbReference type="PROSITE" id="PS50002">
    <property type="entry name" value="SH3"/>
    <property type="match status" value="1"/>
</dbReference>
<feature type="region of interest" description="Disordered" evidence="3">
    <location>
        <begin position="77"/>
        <end position="112"/>
    </location>
</feature>
<dbReference type="SMART" id="SM00326">
    <property type="entry name" value="SH3"/>
    <property type="match status" value="1"/>
</dbReference>
<feature type="region of interest" description="Disordered" evidence="3">
    <location>
        <begin position="139"/>
        <end position="231"/>
    </location>
</feature>
<dbReference type="PROSITE" id="PS50031">
    <property type="entry name" value="EH"/>
    <property type="match status" value="1"/>
</dbReference>
<feature type="compositionally biased region" description="Low complexity" evidence="3">
    <location>
        <begin position="246"/>
        <end position="259"/>
    </location>
</feature>
<dbReference type="EMBL" id="JADGIZ020000001">
    <property type="protein sequence ID" value="KAL2920146.1"/>
    <property type="molecule type" value="Genomic_DNA"/>
</dbReference>
<sequence length="822" mass="81881">MRAIALYACKGEDGAELSFGVGQLILDVKPTAEEGWFSGRIDGTDIVGLFPGNYMRFEEDPPGPPLRAQLTGQEDRIVPSGSETSVPATAIFGDGTSPSRRPSFSKKLDPQATRRALFEKSGSLVQMAKDKASSVSIGAGQSQLHGSGAASGFGGSTLSSMPSRESLSSAGGGGGAGSAAGGSLLRSPSLTSIQSDDSASVGNRRMLFETHSGEPPQSSQSPTLPGRPPLLVANQRMVPPAMPPRQSLAQPQASAGASPALSAGPIGYGVLHGGLAGSSASSSASSSPARSKPIGGAALPQPIGYGVIPEVATADQRQQIVDKPAGSFKRPPPPQNRKLPSPPSGSPAGSPSGPVWTAAKPSEIKAASPSVGSSAAKPMAISGSGPAPATGASAAHSAPSRPMKPSELRAGTSAPAMPLASQPSFGARTPLYTTAPVGVKPFEIPVPGGASSAAADSGERPEHTLKPSELKALGMSPFERASVTASSGVGSSPSTKPAPAAPAAMPSPATMPAKPAVNPLTKPQIPPKTLPAPPQPQEPKVETAAGGSIAARMAALGASTGQALQPQISGDAERAKPAPPSIPSKATKPSELRSAAQASIGAGLTSGGSVAAAASAFGARPSAATIADTSNPFAADSFDDALARGSVASATTSAPHTRQGSLNNATAAPALAAAAQFKPAPPRLPSRANSTAAASAVGAPSKPAPPPMPARSSTAAGTSPASASAPRRPIPDAAFNRYAQLHADLVGARTGLLAGHLVKKVWVQSNLSRIHLASIWMLVDTHRRGALSVNQFAIGMFLIDDLLAGNPAVSALPANVVAFCSA</sequence>
<protein>
    <recommendedName>
        <fullName evidence="8">SH3 domain-containing protein</fullName>
    </recommendedName>
</protein>
<keyword evidence="7" id="KW-1185">Reference proteome</keyword>
<feature type="domain" description="EH" evidence="5">
    <location>
        <begin position="734"/>
        <end position="816"/>
    </location>
</feature>
<name>A0ABR4NL10_9FUNG</name>
<feature type="region of interest" description="Disordered" evidence="3">
    <location>
        <begin position="323"/>
        <end position="464"/>
    </location>
</feature>
<feature type="compositionally biased region" description="Polar residues" evidence="3">
    <location>
        <begin position="559"/>
        <end position="568"/>
    </location>
</feature>
<feature type="compositionally biased region" description="Gly residues" evidence="3">
    <location>
        <begin position="170"/>
        <end position="180"/>
    </location>
</feature>
<feature type="compositionally biased region" description="Pro residues" evidence="3">
    <location>
        <begin position="524"/>
        <end position="537"/>
    </location>
</feature>
<dbReference type="InterPro" id="IPR036028">
    <property type="entry name" value="SH3-like_dom_sf"/>
</dbReference>
<feature type="domain" description="SH3" evidence="4">
    <location>
        <begin position="1"/>
        <end position="60"/>
    </location>
</feature>
<dbReference type="InterPro" id="IPR001452">
    <property type="entry name" value="SH3_domain"/>
</dbReference>
<dbReference type="Pfam" id="PF12763">
    <property type="entry name" value="EH"/>
    <property type="match status" value="1"/>
</dbReference>
<feature type="compositionally biased region" description="Pro residues" evidence="3">
    <location>
        <begin position="330"/>
        <end position="345"/>
    </location>
</feature>
<organism evidence="6 7">
    <name type="scientific">Polyrhizophydium stewartii</name>
    <dbReference type="NCBI Taxonomy" id="2732419"/>
    <lineage>
        <taxon>Eukaryota</taxon>
        <taxon>Fungi</taxon>
        <taxon>Fungi incertae sedis</taxon>
        <taxon>Chytridiomycota</taxon>
        <taxon>Chytridiomycota incertae sedis</taxon>
        <taxon>Chytridiomycetes</taxon>
        <taxon>Rhizophydiales</taxon>
        <taxon>Rhizophydiales incertae sedis</taxon>
        <taxon>Polyrhizophydium</taxon>
    </lineage>
</organism>
<feature type="compositionally biased region" description="Low complexity" evidence="3">
    <location>
        <begin position="380"/>
        <end position="400"/>
    </location>
</feature>
<dbReference type="SUPFAM" id="SSF47473">
    <property type="entry name" value="EF-hand"/>
    <property type="match status" value="1"/>
</dbReference>
<feature type="compositionally biased region" description="Low complexity" evidence="3">
    <location>
        <begin position="685"/>
        <end position="701"/>
    </location>
</feature>
<feature type="compositionally biased region" description="Low complexity" evidence="3">
    <location>
        <begin position="710"/>
        <end position="728"/>
    </location>
</feature>
<evidence type="ECO:0008006" key="8">
    <source>
        <dbReference type="Google" id="ProtNLM"/>
    </source>
</evidence>
<feature type="compositionally biased region" description="Low complexity" evidence="3">
    <location>
        <begin position="277"/>
        <end position="291"/>
    </location>
</feature>
<dbReference type="InterPro" id="IPR011992">
    <property type="entry name" value="EF-hand-dom_pair"/>
</dbReference>
<feature type="region of interest" description="Disordered" evidence="3">
    <location>
        <begin position="481"/>
        <end position="596"/>
    </location>
</feature>
<evidence type="ECO:0000256" key="2">
    <source>
        <dbReference type="PROSITE-ProRule" id="PRU00192"/>
    </source>
</evidence>
<dbReference type="InterPro" id="IPR000261">
    <property type="entry name" value="EH_dom"/>
</dbReference>
<dbReference type="CDD" id="cd00052">
    <property type="entry name" value="EH"/>
    <property type="match status" value="1"/>
</dbReference>
<feature type="region of interest" description="Disordered" evidence="3">
    <location>
        <begin position="276"/>
        <end position="300"/>
    </location>
</feature>